<evidence type="ECO:0000313" key="2">
    <source>
        <dbReference type="Proteomes" id="UP000499080"/>
    </source>
</evidence>
<sequence>MQNKFQEGDTQVWAINCQERKEPLFSRKIHSGARNLPSPASVEWDGLRRDRAHRVKRGIANAALVGKDLVNCRFNENDLSFSQVNLTVKARLLGMKVLN</sequence>
<dbReference type="OrthoDB" id="9884289at2759"/>
<proteinExistence type="predicted"/>
<organism evidence="1 2">
    <name type="scientific">Araneus ventricosus</name>
    <name type="common">Orbweaver spider</name>
    <name type="synonym">Epeira ventricosa</name>
    <dbReference type="NCBI Taxonomy" id="182803"/>
    <lineage>
        <taxon>Eukaryota</taxon>
        <taxon>Metazoa</taxon>
        <taxon>Ecdysozoa</taxon>
        <taxon>Arthropoda</taxon>
        <taxon>Chelicerata</taxon>
        <taxon>Arachnida</taxon>
        <taxon>Araneae</taxon>
        <taxon>Araneomorphae</taxon>
        <taxon>Entelegynae</taxon>
        <taxon>Araneoidea</taxon>
        <taxon>Araneidae</taxon>
        <taxon>Araneus</taxon>
    </lineage>
</organism>
<comment type="caution">
    <text evidence="1">The sequence shown here is derived from an EMBL/GenBank/DDBJ whole genome shotgun (WGS) entry which is preliminary data.</text>
</comment>
<accession>A0A4Y2FT37</accession>
<evidence type="ECO:0000313" key="1">
    <source>
        <dbReference type="EMBL" id="GBM44321.1"/>
    </source>
</evidence>
<protein>
    <submittedName>
        <fullName evidence="1">Uncharacterized protein</fullName>
    </submittedName>
</protein>
<keyword evidence="2" id="KW-1185">Reference proteome</keyword>
<dbReference type="Proteomes" id="UP000499080">
    <property type="component" value="Unassembled WGS sequence"/>
</dbReference>
<dbReference type="EMBL" id="BGPR01001060">
    <property type="protein sequence ID" value="GBM44321.1"/>
    <property type="molecule type" value="Genomic_DNA"/>
</dbReference>
<dbReference type="AlphaFoldDB" id="A0A4Y2FT37"/>
<gene>
    <name evidence="1" type="ORF">AVEN_232113_1</name>
</gene>
<reference evidence="1 2" key="1">
    <citation type="journal article" date="2019" name="Sci. Rep.">
        <title>Orb-weaving spider Araneus ventricosus genome elucidates the spidroin gene catalogue.</title>
        <authorList>
            <person name="Kono N."/>
            <person name="Nakamura H."/>
            <person name="Ohtoshi R."/>
            <person name="Moran D.A.P."/>
            <person name="Shinohara A."/>
            <person name="Yoshida Y."/>
            <person name="Fujiwara M."/>
            <person name="Mori M."/>
            <person name="Tomita M."/>
            <person name="Arakawa K."/>
        </authorList>
    </citation>
    <scope>NUCLEOTIDE SEQUENCE [LARGE SCALE GENOMIC DNA]</scope>
</reference>
<name>A0A4Y2FT37_ARAVE</name>